<organism evidence="1 2">
    <name type="scientific">Anopheles quadriannulatus</name>
    <name type="common">Mosquito</name>
    <dbReference type="NCBI Taxonomy" id="34691"/>
    <lineage>
        <taxon>Eukaryota</taxon>
        <taxon>Metazoa</taxon>
        <taxon>Ecdysozoa</taxon>
        <taxon>Arthropoda</taxon>
        <taxon>Hexapoda</taxon>
        <taxon>Insecta</taxon>
        <taxon>Pterygota</taxon>
        <taxon>Neoptera</taxon>
        <taxon>Endopterygota</taxon>
        <taxon>Diptera</taxon>
        <taxon>Nematocera</taxon>
        <taxon>Culicoidea</taxon>
        <taxon>Culicidae</taxon>
        <taxon>Anophelinae</taxon>
        <taxon>Anopheles</taxon>
    </lineage>
</organism>
<proteinExistence type="predicted"/>
<accession>A0A182XQT2</accession>
<evidence type="ECO:0000313" key="1">
    <source>
        <dbReference type="EnsemblMetazoa" id="AQUA014217-PB"/>
    </source>
</evidence>
<keyword evidence="2" id="KW-1185">Reference proteome</keyword>
<protein>
    <submittedName>
        <fullName evidence="1">Uncharacterized protein</fullName>
    </submittedName>
</protein>
<reference evidence="1" key="1">
    <citation type="submission" date="2020-05" db="UniProtKB">
        <authorList>
            <consortium name="EnsemblMetazoa"/>
        </authorList>
    </citation>
    <scope>IDENTIFICATION</scope>
    <source>
        <strain evidence="1">SANGQUA</strain>
    </source>
</reference>
<sequence length="12" mass="1450">MKLCYRLCVLHA</sequence>
<evidence type="ECO:0000313" key="2">
    <source>
        <dbReference type="Proteomes" id="UP000076407"/>
    </source>
</evidence>
<name>A0A182XQT2_ANOQN</name>
<dbReference type="Proteomes" id="UP000076407">
    <property type="component" value="Unassembled WGS sequence"/>
</dbReference>
<dbReference type="EnsemblMetazoa" id="AQUA014217-RB">
    <property type="protein sequence ID" value="AQUA014217-PB"/>
    <property type="gene ID" value="AQUA014217"/>
</dbReference>
<dbReference type="VEuPathDB" id="VectorBase:AQUA014217"/>